<proteinExistence type="predicted"/>
<dbReference type="AlphaFoldDB" id="A0A8J3ZK92"/>
<evidence type="ECO:0000256" key="1">
    <source>
        <dbReference type="SAM" id="MobiDB-lite"/>
    </source>
</evidence>
<comment type="caution">
    <text evidence="2">The sequence shown here is derived from an EMBL/GenBank/DDBJ whole genome shotgun (WGS) entry which is preliminary data.</text>
</comment>
<feature type="compositionally biased region" description="Low complexity" evidence="1">
    <location>
        <begin position="33"/>
        <end position="50"/>
    </location>
</feature>
<dbReference type="Proteomes" id="UP000612585">
    <property type="component" value="Unassembled WGS sequence"/>
</dbReference>
<keyword evidence="3" id="KW-1185">Reference proteome</keyword>
<name>A0A8J3ZK92_9ACTN</name>
<dbReference type="EMBL" id="BOPG01000096">
    <property type="protein sequence ID" value="GIJ63495.1"/>
    <property type="molecule type" value="Genomic_DNA"/>
</dbReference>
<feature type="compositionally biased region" description="Low complexity" evidence="1">
    <location>
        <begin position="73"/>
        <end position="82"/>
    </location>
</feature>
<sequence>MPEWKESTQKLRHCSAEVPLAEGSPTTGGAGTGATDPVVTNVAAATTTPALKRRIEGSVRPDTRDLNSAGGQPAIAAPTSSPSPKPYRSNHLNGHTTPPADPHTARSAADQDAFAALPLRLER</sequence>
<reference evidence="2" key="1">
    <citation type="submission" date="2021-01" db="EMBL/GenBank/DDBJ databases">
        <title>Whole genome shotgun sequence of Virgisporangium aurantiacum NBRC 16421.</title>
        <authorList>
            <person name="Komaki H."/>
            <person name="Tamura T."/>
        </authorList>
    </citation>
    <scope>NUCLEOTIDE SEQUENCE</scope>
    <source>
        <strain evidence="2">NBRC 16421</strain>
    </source>
</reference>
<evidence type="ECO:0000313" key="2">
    <source>
        <dbReference type="EMBL" id="GIJ63495.1"/>
    </source>
</evidence>
<accession>A0A8J3ZK92</accession>
<feature type="region of interest" description="Disordered" evidence="1">
    <location>
        <begin position="1"/>
        <end position="123"/>
    </location>
</feature>
<evidence type="ECO:0000313" key="3">
    <source>
        <dbReference type="Proteomes" id="UP000612585"/>
    </source>
</evidence>
<feature type="compositionally biased region" description="Basic and acidic residues" evidence="1">
    <location>
        <begin position="53"/>
        <end position="65"/>
    </location>
</feature>
<gene>
    <name evidence="2" type="ORF">Vau01_110110</name>
</gene>
<feature type="compositionally biased region" description="Low complexity" evidence="1">
    <location>
        <begin position="105"/>
        <end position="116"/>
    </location>
</feature>
<protein>
    <submittedName>
        <fullName evidence="2">Uncharacterized protein</fullName>
    </submittedName>
</protein>
<organism evidence="2 3">
    <name type="scientific">Virgisporangium aurantiacum</name>
    <dbReference type="NCBI Taxonomy" id="175570"/>
    <lineage>
        <taxon>Bacteria</taxon>
        <taxon>Bacillati</taxon>
        <taxon>Actinomycetota</taxon>
        <taxon>Actinomycetes</taxon>
        <taxon>Micromonosporales</taxon>
        <taxon>Micromonosporaceae</taxon>
        <taxon>Virgisporangium</taxon>
    </lineage>
</organism>